<accession>A0A3N8QQG5</accession>
<proteinExistence type="predicted"/>
<evidence type="ECO:0008006" key="3">
    <source>
        <dbReference type="Google" id="ProtNLM"/>
    </source>
</evidence>
<dbReference type="AlphaFoldDB" id="A0A3N8QQG5"/>
<protein>
    <recommendedName>
        <fullName evidence="3">Phage portal protein</fullName>
    </recommendedName>
</protein>
<organism evidence="1 2">
    <name type="scientific">Burkholderia contaminans</name>
    <dbReference type="NCBI Taxonomy" id="488447"/>
    <lineage>
        <taxon>Bacteria</taxon>
        <taxon>Pseudomonadati</taxon>
        <taxon>Pseudomonadota</taxon>
        <taxon>Betaproteobacteria</taxon>
        <taxon>Burkholderiales</taxon>
        <taxon>Burkholderiaceae</taxon>
        <taxon>Burkholderia</taxon>
        <taxon>Burkholderia cepacia complex</taxon>
    </lineage>
</organism>
<comment type="caution">
    <text evidence="1">The sequence shown here is derived from an EMBL/GenBank/DDBJ whole genome shotgun (WGS) entry which is preliminary data.</text>
</comment>
<sequence>MSYSQKTLQQFIARRHPLYEAMKAHWDFLEETYEGGRAWFVANLHRYIKEGKKEYEDRLARAYRFNHSREVVDLLDKYVFKMEIQRNEDAPDYVQRFWKRATLSDLPITEFMKRVSNRTSTFGRVWIVVDSTKSAEVQTVADEKATDSRVYAYIIKPQHALDMSFDQFGKLNWILFYETERDDGNPITSSGDVMERYRLWTRDSSQLFRVEYKRGKPIIIEDEPVKHGLGVVPVFWADNMISDDVYTSPALIADVAYLDRAVANYLSNLDAVIQDQTFSQLTIPSQAIESGTEGYDKLVEMGTKRIFAYDGSGGGKPEFISPDVKQAELILQVVSKIINEIYHSVGLAGERTKQDNSQGIDNSSGVAKAYDFERVNSLLAAKADALEAAERKLCELAARWNGEEIDIAPNAAQVEERQMVSYPKDFDVRGLYDEFDIAARLSLIEAPDSVRRQQMEAVIRKLFPMIKQDLIDAMKKDLKNWPPVDALAAPGASATPMGKGELQKTAGRIVSNQLIKSS</sequence>
<dbReference type="RefSeq" id="WP_124618511.1">
    <property type="nucleotide sequence ID" value="NZ_QTQX01000013.1"/>
</dbReference>
<evidence type="ECO:0000313" key="1">
    <source>
        <dbReference type="EMBL" id="RQT26044.1"/>
    </source>
</evidence>
<name>A0A3N8QQG5_9BURK</name>
<evidence type="ECO:0000313" key="2">
    <source>
        <dbReference type="Proteomes" id="UP000269271"/>
    </source>
</evidence>
<gene>
    <name evidence="1" type="ORF">DF037_20355</name>
</gene>
<dbReference type="Proteomes" id="UP000269271">
    <property type="component" value="Unassembled WGS sequence"/>
</dbReference>
<reference evidence="1 2" key="1">
    <citation type="submission" date="2018-08" db="EMBL/GenBank/DDBJ databases">
        <title>Comparative analysis of Burkholderia isolates from Puerto Rico.</title>
        <authorList>
            <person name="Hall C."/>
            <person name="Sahl J."/>
            <person name="Wagner D."/>
        </authorList>
    </citation>
    <scope>NUCLEOTIDE SEQUENCE [LARGE SCALE GENOMIC DNA]</scope>
    <source>
        <strain evidence="1 2">Bp9001</strain>
    </source>
</reference>
<dbReference type="EMBL" id="QTQX01000013">
    <property type="protein sequence ID" value="RQT26044.1"/>
    <property type="molecule type" value="Genomic_DNA"/>
</dbReference>